<dbReference type="Proteomes" id="UP000558997">
    <property type="component" value="Unassembled WGS sequence"/>
</dbReference>
<dbReference type="Gene3D" id="3.30.70.1060">
    <property type="entry name" value="Dimeric alpha+beta barrel"/>
    <property type="match status" value="1"/>
</dbReference>
<organism evidence="3 4">
    <name type="scientific">Kribbella solani</name>
    <dbReference type="NCBI Taxonomy" id="236067"/>
    <lineage>
        <taxon>Bacteria</taxon>
        <taxon>Bacillati</taxon>
        <taxon>Actinomycetota</taxon>
        <taxon>Actinomycetes</taxon>
        <taxon>Propionibacteriales</taxon>
        <taxon>Kribbellaceae</taxon>
        <taxon>Kribbella</taxon>
    </lineage>
</organism>
<comment type="caution">
    <text evidence="3">The sequence shown here is derived from an EMBL/GenBank/DDBJ whole genome shotgun (WGS) entry which is preliminary data.</text>
</comment>
<sequence length="123" mass="13394">MAQYLFLLYDTEDWYDNLTAESFEAAMKLHGEFSAAVEKAGARILGGEALERTTTASTVRQREGAEPMVTDGPFIETKEALGGYYVIDARDLDQALELAKLCPSANVEVRPVMDTSSDATPPA</sequence>
<accession>A0A841DJL6</accession>
<proteinExistence type="inferred from homology"/>
<evidence type="ECO:0000256" key="1">
    <source>
        <dbReference type="ARBA" id="ARBA00007689"/>
    </source>
</evidence>
<dbReference type="InterPro" id="IPR011008">
    <property type="entry name" value="Dimeric_a/b-barrel"/>
</dbReference>
<dbReference type="SUPFAM" id="SSF54909">
    <property type="entry name" value="Dimeric alpha+beta barrel"/>
    <property type="match status" value="1"/>
</dbReference>
<keyword evidence="4" id="KW-1185">Reference proteome</keyword>
<dbReference type="EMBL" id="JACHNF010000001">
    <property type="protein sequence ID" value="MBB5976880.1"/>
    <property type="molecule type" value="Genomic_DNA"/>
</dbReference>
<reference evidence="3 4" key="1">
    <citation type="submission" date="2020-08" db="EMBL/GenBank/DDBJ databases">
        <title>Sequencing the genomes of 1000 actinobacteria strains.</title>
        <authorList>
            <person name="Klenk H.-P."/>
        </authorList>
    </citation>
    <scope>NUCLEOTIDE SEQUENCE [LARGE SCALE GENOMIC DNA]</scope>
    <source>
        <strain evidence="3 4">DSM 17294</strain>
    </source>
</reference>
<gene>
    <name evidence="3" type="ORF">HDA44_000221</name>
</gene>
<comment type="similarity">
    <text evidence="1">Belongs to the YciI family.</text>
</comment>
<dbReference type="PANTHER" id="PTHR35174">
    <property type="entry name" value="BLL7171 PROTEIN-RELATED"/>
    <property type="match status" value="1"/>
</dbReference>
<dbReference type="InterPro" id="IPR005545">
    <property type="entry name" value="YCII"/>
</dbReference>
<dbReference type="PANTHER" id="PTHR35174:SF3">
    <property type="entry name" value="BLL7171 PROTEIN"/>
    <property type="match status" value="1"/>
</dbReference>
<dbReference type="Pfam" id="PF03795">
    <property type="entry name" value="YCII"/>
    <property type="match status" value="1"/>
</dbReference>
<evidence type="ECO:0000313" key="3">
    <source>
        <dbReference type="EMBL" id="MBB5976880.1"/>
    </source>
</evidence>
<protein>
    <recommendedName>
        <fullName evidence="2">YCII-related domain-containing protein</fullName>
    </recommendedName>
</protein>
<name>A0A841DJL6_9ACTN</name>
<feature type="domain" description="YCII-related" evidence="2">
    <location>
        <begin position="3"/>
        <end position="114"/>
    </location>
</feature>
<evidence type="ECO:0000313" key="4">
    <source>
        <dbReference type="Proteomes" id="UP000558997"/>
    </source>
</evidence>
<dbReference type="AlphaFoldDB" id="A0A841DJL6"/>
<evidence type="ECO:0000259" key="2">
    <source>
        <dbReference type="Pfam" id="PF03795"/>
    </source>
</evidence>
<dbReference type="RefSeq" id="WP_184830534.1">
    <property type="nucleotide sequence ID" value="NZ_BAAAVN010000027.1"/>
</dbReference>